<accession>A0A4Q2D3U1</accession>
<keyword evidence="2" id="KW-1185">Reference proteome</keyword>
<evidence type="ECO:0000313" key="2">
    <source>
        <dbReference type="Proteomes" id="UP000290288"/>
    </source>
</evidence>
<organism evidence="1 2">
    <name type="scientific">Candolleomyces aberdarensis</name>
    <dbReference type="NCBI Taxonomy" id="2316362"/>
    <lineage>
        <taxon>Eukaryota</taxon>
        <taxon>Fungi</taxon>
        <taxon>Dikarya</taxon>
        <taxon>Basidiomycota</taxon>
        <taxon>Agaricomycotina</taxon>
        <taxon>Agaricomycetes</taxon>
        <taxon>Agaricomycetidae</taxon>
        <taxon>Agaricales</taxon>
        <taxon>Agaricineae</taxon>
        <taxon>Psathyrellaceae</taxon>
        <taxon>Candolleomyces</taxon>
    </lineage>
</organism>
<name>A0A4Q2D3U1_9AGAR</name>
<sequence length="250" mass="27735">MDLAIDENQPYNENLASAGEFFSTFFSTSFTPTELSSILKKNLTVSVPSALGYTTWSFAVDHPFRIEAVMSKLKSTFEEVGALECPDGVNGPEGLFNLYIYAFGDMITTYGHYHPKYSGENRIVVEDGETPKIHPIIMSSFLTAATRKLAFMKIGDWYSMTLDGLQMGEYEVVEDKDVQEINAIAALVFFAILGAEQFASTMYSPALGETYDTVLNALKELKKRNIVRYKPAVALLEVSHSCITANTSSY</sequence>
<protein>
    <submittedName>
        <fullName evidence="1">Uncharacterized protein</fullName>
    </submittedName>
</protein>
<dbReference type="OrthoDB" id="10317775at2759"/>
<dbReference type="AlphaFoldDB" id="A0A4Q2D3U1"/>
<reference evidence="1 2" key="1">
    <citation type="submission" date="2019-01" db="EMBL/GenBank/DDBJ databases">
        <title>Draft genome sequence of Psathyrella aberdarensis IHI B618.</title>
        <authorList>
            <person name="Buettner E."/>
            <person name="Kellner H."/>
        </authorList>
    </citation>
    <scope>NUCLEOTIDE SEQUENCE [LARGE SCALE GENOMIC DNA]</scope>
    <source>
        <strain evidence="1 2">IHI B618</strain>
    </source>
</reference>
<dbReference type="Proteomes" id="UP000290288">
    <property type="component" value="Unassembled WGS sequence"/>
</dbReference>
<comment type="caution">
    <text evidence="1">The sequence shown here is derived from an EMBL/GenBank/DDBJ whole genome shotgun (WGS) entry which is preliminary data.</text>
</comment>
<evidence type="ECO:0000313" key="1">
    <source>
        <dbReference type="EMBL" id="RXW13699.1"/>
    </source>
</evidence>
<dbReference type="EMBL" id="SDEE01000851">
    <property type="protein sequence ID" value="RXW13699.1"/>
    <property type="molecule type" value="Genomic_DNA"/>
</dbReference>
<proteinExistence type="predicted"/>
<gene>
    <name evidence="1" type="ORF">EST38_g12154</name>
</gene>